<gene>
    <name evidence="4" type="ORF">Sradi_3757000</name>
</gene>
<evidence type="ECO:0000259" key="3">
    <source>
        <dbReference type="Pfam" id="PF12819"/>
    </source>
</evidence>
<dbReference type="GO" id="GO:0016301">
    <property type="term" value="F:kinase activity"/>
    <property type="evidence" value="ECO:0007669"/>
    <property type="project" value="UniProtKB-KW"/>
</dbReference>
<keyword evidence="4" id="KW-0418">Kinase</keyword>
<evidence type="ECO:0000256" key="2">
    <source>
        <dbReference type="SAM" id="SignalP"/>
    </source>
</evidence>
<comment type="subcellular location">
    <subcellularLocation>
        <location evidence="1">Membrane</location>
        <topology evidence="1">Single-pass membrane protein</topology>
    </subcellularLocation>
</comment>
<protein>
    <submittedName>
        <fullName evidence="4">LRR receptor-like serine/threonine-protein kinase</fullName>
    </submittedName>
</protein>
<proteinExistence type="predicted"/>
<feature type="signal peptide" evidence="2">
    <location>
        <begin position="1"/>
        <end position="18"/>
    </location>
</feature>
<keyword evidence="4" id="KW-0675">Receptor</keyword>
<feature type="chain" id="PRO_5043531266" evidence="2">
    <location>
        <begin position="19"/>
        <end position="412"/>
    </location>
</feature>
<dbReference type="AlphaFoldDB" id="A0AAW2PZ07"/>
<comment type="caution">
    <text evidence="4">The sequence shown here is derived from an EMBL/GenBank/DDBJ whole genome shotgun (WGS) entry which is preliminary data.</text>
</comment>
<evidence type="ECO:0000256" key="1">
    <source>
        <dbReference type="ARBA" id="ARBA00004167"/>
    </source>
</evidence>
<organism evidence="4">
    <name type="scientific">Sesamum radiatum</name>
    <name type="common">Black benniseed</name>
    <dbReference type="NCBI Taxonomy" id="300843"/>
    <lineage>
        <taxon>Eukaryota</taxon>
        <taxon>Viridiplantae</taxon>
        <taxon>Streptophyta</taxon>
        <taxon>Embryophyta</taxon>
        <taxon>Tracheophyta</taxon>
        <taxon>Spermatophyta</taxon>
        <taxon>Magnoliopsida</taxon>
        <taxon>eudicotyledons</taxon>
        <taxon>Gunneridae</taxon>
        <taxon>Pentapetalae</taxon>
        <taxon>asterids</taxon>
        <taxon>lamiids</taxon>
        <taxon>Lamiales</taxon>
        <taxon>Pedaliaceae</taxon>
        <taxon>Sesamum</taxon>
    </lineage>
</organism>
<keyword evidence="2" id="KW-0732">Signal</keyword>
<dbReference type="PANTHER" id="PTHR45631">
    <property type="entry name" value="OS07G0107800 PROTEIN-RELATED"/>
    <property type="match status" value="1"/>
</dbReference>
<keyword evidence="4" id="KW-0808">Transferase</keyword>
<sequence>MEKLVAVLLLVSAVGARAASFPFILNYVLHIDCGLTGETTEHYNNQTWFPDSFFMDTGKTKQINSETHHNVSDQVMTTLRYFPNGEAKNCYRLPLVNTEKFIFRAGFYYGNYDGKSQPPVFDLSLGGQPWATVNSSAMDGPVFHELLYAPRNDNLSVCLVGRKEYGHTPFISSLEATYLDEDDTDNRTVYGMMRNGTAYHLVARLNFGGHDQVIEPWSGMADVCEERLNRYWTPQPMPGYTNLTFAATSCSGTAYENRPPNSVINTAISPATNASQSIYVPVNLPTNTPQSAYIVLYFYQNRIVDGSPENLNATRNMDVYIDGFMRRNVKLQGFRSGEVVTLYPVLVQDTVNVTISPANGTVLPPLLNGMEVFYATELAEEAGSSNGAIKISCSVIVVGICQLIVSVFLGLI</sequence>
<dbReference type="InterPro" id="IPR024788">
    <property type="entry name" value="Malectin-like_Carb-bd_dom"/>
</dbReference>
<name>A0AAW2PZ07_SESRA</name>
<reference evidence="4" key="1">
    <citation type="submission" date="2020-06" db="EMBL/GenBank/DDBJ databases">
        <authorList>
            <person name="Li T."/>
            <person name="Hu X."/>
            <person name="Zhang T."/>
            <person name="Song X."/>
            <person name="Zhang H."/>
            <person name="Dai N."/>
            <person name="Sheng W."/>
            <person name="Hou X."/>
            <person name="Wei L."/>
        </authorList>
    </citation>
    <scope>NUCLEOTIDE SEQUENCE</scope>
    <source>
        <strain evidence="4">G02</strain>
        <tissue evidence="4">Leaf</tissue>
    </source>
</reference>
<dbReference type="Pfam" id="PF12819">
    <property type="entry name" value="Malectin_like"/>
    <property type="match status" value="1"/>
</dbReference>
<feature type="domain" description="Malectin-like" evidence="3">
    <location>
        <begin position="31"/>
        <end position="374"/>
    </location>
</feature>
<accession>A0AAW2PZ07</accession>
<dbReference type="GO" id="GO:0016020">
    <property type="term" value="C:membrane"/>
    <property type="evidence" value="ECO:0007669"/>
    <property type="project" value="UniProtKB-SubCell"/>
</dbReference>
<dbReference type="PANTHER" id="PTHR45631:SF44">
    <property type="entry name" value="CARBOHYDRATE-BINDING PROTEIN OF THE ER PROTEIN"/>
    <property type="match status" value="1"/>
</dbReference>
<dbReference type="EMBL" id="JACGWJ010000016">
    <property type="protein sequence ID" value="KAL0360725.1"/>
    <property type="molecule type" value="Genomic_DNA"/>
</dbReference>
<evidence type="ECO:0000313" key="4">
    <source>
        <dbReference type="EMBL" id="KAL0360725.1"/>
    </source>
</evidence>
<reference evidence="4" key="2">
    <citation type="journal article" date="2024" name="Plant">
        <title>Genomic evolution and insights into agronomic trait innovations of Sesamum species.</title>
        <authorList>
            <person name="Miao H."/>
            <person name="Wang L."/>
            <person name="Qu L."/>
            <person name="Liu H."/>
            <person name="Sun Y."/>
            <person name="Le M."/>
            <person name="Wang Q."/>
            <person name="Wei S."/>
            <person name="Zheng Y."/>
            <person name="Lin W."/>
            <person name="Duan Y."/>
            <person name="Cao H."/>
            <person name="Xiong S."/>
            <person name="Wang X."/>
            <person name="Wei L."/>
            <person name="Li C."/>
            <person name="Ma Q."/>
            <person name="Ju M."/>
            <person name="Zhao R."/>
            <person name="Li G."/>
            <person name="Mu C."/>
            <person name="Tian Q."/>
            <person name="Mei H."/>
            <person name="Zhang T."/>
            <person name="Gao T."/>
            <person name="Zhang H."/>
        </authorList>
    </citation>
    <scope>NUCLEOTIDE SEQUENCE</scope>
    <source>
        <strain evidence="4">G02</strain>
    </source>
</reference>